<dbReference type="PANTHER" id="PTHR38488:SF1">
    <property type="entry name" value="OXIDOREDUCTASE 9.5 KDA SUBUNIT, PUTATIVE (AFU_ORTHOLOGUE AFUA_5G08980)-RELATED"/>
    <property type="match status" value="1"/>
</dbReference>
<protein>
    <recommendedName>
        <fullName evidence="5">NADH-ubiquinone oxidoreductase 9.5 kDa subunit</fullName>
    </recommendedName>
</protein>
<keyword evidence="2" id="KW-0472">Membrane</keyword>
<keyword evidence="4" id="KW-1185">Reference proteome</keyword>
<evidence type="ECO:0000313" key="3">
    <source>
        <dbReference type="EMBL" id="RIB19153.1"/>
    </source>
</evidence>
<comment type="caution">
    <text evidence="3">The sequence shown here is derived from an EMBL/GenBank/DDBJ whole genome shotgun (WGS) entry which is preliminary data.</text>
</comment>
<organism evidence="3 4">
    <name type="scientific">Gigaspora rosea</name>
    <dbReference type="NCBI Taxonomy" id="44941"/>
    <lineage>
        <taxon>Eukaryota</taxon>
        <taxon>Fungi</taxon>
        <taxon>Fungi incertae sedis</taxon>
        <taxon>Mucoromycota</taxon>
        <taxon>Glomeromycotina</taxon>
        <taxon>Glomeromycetes</taxon>
        <taxon>Diversisporales</taxon>
        <taxon>Gigasporaceae</taxon>
        <taxon>Gigaspora</taxon>
    </lineage>
</organism>
<feature type="transmembrane region" description="Helical" evidence="2">
    <location>
        <begin position="22"/>
        <end position="43"/>
    </location>
</feature>
<evidence type="ECO:0000256" key="1">
    <source>
        <dbReference type="SAM" id="MobiDB-lite"/>
    </source>
</evidence>
<feature type="region of interest" description="Disordered" evidence="1">
    <location>
        <begin position="54"/>
        <end position="76"/>
    </location>
</feature>
<dbReference type="STRING" id="44941.A0A397VGX9"/>
<dbReference type="OrthoDB" id="2093409at2759"/>
<gene>
    <name evidence="3" type="ORF">C2G38_2083768</name>
</gene>
<evidence type="ECO:0000313" key="4">
    <source>
        <dbReference type="Proteomes" id="UP000266673"/>
    </source>
</evidence>
<dbReference type="PANTHER" id="PTHR38488">
    <property type="entry name" value="OXIDOREDUCTASE 9.5 KDA SUBUNIT, PUTATIVE (AFU_ORTHOLOGUE AFUA_5G08980)-RELATED"/>
    <property type="match status" value="1"/>
</dbReference>
<proteinExistence type="predicted"/>
<reference evidence="3 4" key="1">
    <citation type="submission" date="2018-06" db="EMBL/GenBank/DDBJ databases">
        <title>Comparative genomics reveals the genomic features of Rhizophagus irregularis, R. cerebriforme, R. diaphanum and Gigaspora rosea, and their symbiotic lifestyle signature.</title>
        <authorList>
            <person name="Morin E."/>
            <person name="San Clemente H."/>
            <person name="Chen E.C.H."/>
            <person name="De La Providencia I."/>
            <person name="Hainaut M."/>
            <person name="Kuo A."/>
            <person name="Kohler A."/>
            <person name="Murat C."/>
            <person name="Tang N."/>
            <person name="Roy S."/>
            <person name="Loubradou J."/>
            <person name="Henrissat B."/>
            <person name="Grigoriev I.V."/>
            <person name="Corradi N."/>
            <person name="Roux C."/>
            <person name="Martin F.M."/>
        </authorList>
    </citation>
    <scope>NUCLEOTIDE SEQUENCE [LARGE SCALE GENOMIC DNA]</scope>
    <source>
        <strain evidence="3 4">DAOM 194757</strain>
    </source>
</reference>
<keyword evidence="2" id="KW-0812">Transmembrane</keyword>
<dbReference type="AlphaFoldDB" id="A0A397VGX9"/>
<dbReference type="Proteomes" id="UP000266673">
    <property type="component" value="Unassembled WGS sequence"/>
</dbReference>
<keyword evidence="2" id="KW-1133">Transmembrane helix</keyword>
<dbReference type="CDD" id="cd22903">
    <property type="entry name" value="NI9M"/>
    <property type="match status" value="1"/>
</dbReference>
<dbReference type="InterPro" id="IPR039961">
    <property type="entry name" value="Nuo9.5"/>
</dbReference>
<evidence type="ECO:0008006" key="5">
    <source>
        <dbReference type="Google" id="ProtNLM"/>
    </source>
</evidence>
<name>A0A397VGX9_9GLOM</name>
<dbReference type="EMBL" id="QKWP01000492">
    <property type="protein sequence ID" value="RIB19153.1"/>
    <property type="molecule type" value="Genomic_DNA"/>
</dbReference>
<evidence type="ECO:0000256" key="2">
    <source>
        <dbReference type="SAM" id="Phobius"/>
    </source>
</evidence>
<sequence>MTIPFVTGPLNFLRRMATENTVYFWSLSVGILGPVLVVTVPPIRERYLGYVRPEDPPITYPMPKRPRKPPAGYEDP</sequence>
<accession>A0A397VGX9</accession>